<feature type="transmembrane region" description="Helical" evidence="6">
    <location>
        <begin position="41"/>
        <end position="61"/>
    </location>
</feature>
<sequence length="102" mass="10915">MKWIQSSISRLRVIGFLEGASFLVLIGIAMPLKYFAGEPGAVRVVGMAHGVLFLLYVAAVLQAAVEHGWKLKVTALLLIASLLPFGPFVADAKLLKKLPEGA</sequence>
<organism evidence="8 9">
    <name type="scientific">Nibricoccus aquaticus</name>
    <dbReference type="NCBI Taxonomy" id="2576891"/>
    <lineage>
        <taxon>Bacteria</taxon>
        <taxon>Pseudomonadati</taxon>
        <taxon>Verrucomicrobiota</taxon>
        <taxon>Opitutia</taxon>
        <taxon>Opitutales</taxon>
        <taxon>Opitutaceae</taxon>
        <taxon>Nibricoccus</taxon>
    </lineage>
</organism>
<dbReference type="OrthoDB" id="1121311at2"/>
<evidence type="ECO:0000256" key="2">
    <source>
        <dbReference type="ARBA" id="ARBA00022475"/>
    </source>
</evidence>
<keyword evidence="9" id="KW-1185">Reference proteome</keyword>
<evidence type="ECO:0000259" key="7">
    <source>
        <dbReference type="Pfam" id="PF12823"/>
    </source>
</evidence>
<keyword evidence="5 6" id="KW-0472">Membrane</keyword>
<keyword evidence="4 6" id="KW-1133">Transmembrane helix</keyword>
<keyword evidence="3 6" id="KW-0812">Transmembrane</keyword>
<dbReference type="InterPro" id="IPR023845">
    <property type="entry name" value="DUF3817_TM"/>
</dbReference>
<comment type="subcellular location">
    <subcellularLocation>
        <location evidence="1">Cell membrane</location>
        <topology evidence="1">Multi-pass membrane protein</topology>
    </subcellularLocation>
</comment>
<evidence type="ECO:0000256" key="4">
    <source>
        <dbReference type="ARBA" id="ARBA00022989"/>
    </source>
</evidence>
<keyword evidence="2" id="KW-1003">Cell membrane</keyword>
<accession>A0A290QFE0</accession>
<gene>
    <name evidence="8" type="ORF">CMV30_14055</name>
</gene>
<evidence type="ECO:0000256" key="6">
    <source>
        <dbReference type="SAM" id="Phobius"/>
    </source>
</evidence>
<dbReference type="PANTHER" id="PTHR40077">
    <property type="entry name" value="MEMBRANE PROTEIN-RELATED"/>
    <property type="match status" value="1"/>
</dbReference>
<feature type="transmembrane region" description="Helical" evidence="6">
    <location>
        <begin position="73"/>
        <end position="90"/>
    </location>
</feature>
<evidence type="ECO:0000313" key="8">
    <source>
        <dbReference type="EMBL" id="ATC64996.1"/>
    </source>
</evidence>
<name>A0A290QFE0_9BACT</name>
<dbReference type="EMBL" id="CP023344">
    <property type="protein sequence ID" value="ATC64996.1"/>
    <property type="molecule type" value="Genomic_DNA"/>
</dbReference>
<protein>
    <recommendedName>
        <fullName evidence="7">DUF3817 domain-containing protein</fullName>
    </recommendedName>
</protein>
<dbReference type="GO" id="GO:0005886">
    <property type="term" value="C:plasma membrane"/>
    <property type="evidence" value="ECO:0007669"/>
    <property type="project" value="UniProtKB-SubCell"/>
</dbReference>
<dbReference type="Pfam" id="PF12823">
    <property type="entry name" value="DUF3817"/>
    <property type="match status" value="1"/>
</dbReference>
<feature type="transmembrane region" description="Helical" evidence="6">
    <location>
        <begin position="12"/>
        <end position="35"/>
    </location>
</feature>
<dbReference type="Proteomes" id="UP000217265">
    <property type="component" value="Chromosome"/>
</dbReference>
<evidence type="ECO:0000256" key="5">
    <source>
        <dbReference type="ARBA" id="ARBA00023136"/>
    </source>
</evidence>
<feature type="domain" description="DUF3817" evidence="7">
    <location>
        <begin position="9"/>
        <end position="94"/>
    </location>
</feature>
<proteinExistence type="predicted"/>
<evidence type="ECO:0000313" key="9">
    <source>
        <dbReference type="Proteomes" id="UP000217265"/>
    </source>
</evidence>
<dbReference type="PANTHER" id="PTHR40077:SF1">
    <property type="entry name" value="MEMBRANE PROTEIN"/>
    <property type="match status" value="1"/>
</dbReference>
<dbReference type="RefSeq" id="WP_096056627.1">
    <property type="nucleotide sequence ID" value="NZ_CP023344.1"/>
</dbReference>
<dbReference type="AlphaFoldDB" id="A0A290QFE0"/>
<reference evidence="8 9" key="1">
    <citation type="submission" date="2017-09" db="EMBL/GenBank/DDBJ databases">
        <title>Complete genome sequence of Verrucomicrobial strain HZ-65, isolated from freshwater.</title>
        <authorList>
            <person name="Choi A."/>
        </authorList>
    </citation>
    <scope>NUCLEOTIDE SEQUENCE [LARGE SCALE GENOMIC DNA]</scope>
    <source>
        <strain evidence="8 9">HZ-65</strain>
    </source>
</reference>
<evidence type="ECO:0000256" key="3">
    <source>
        <dbReference type="ARBA" id="ARBA00022692"/>
    </source>
</evidence>
<dbReference type="NCBIfam" id="TIGR03954">
    <property type="entry name" value="integ_memb_HG"/>
    <property type="match status" value="1"/>
</dbReference>
<dbReference type="KEGG" id="vbh:CMV30_14055"/>
<evidence type="ECO:0000256" key="1">
    <source>
        <dbReference type="ARBA" id="ARBA00004651"/>
    </source>
</evidence>